<evidence type="ECO:0000313" key="2">
    <source>
        <dbReference type="EMBL" id="CAB1414395.1"/>
    </source>
</evidence>
<organism evidence="2 3">
    <name type="scientific">Pleuronectes platessa</name>
    <name type="common">European plaice</name>
    <dbReference type="NCBI Taxonomy" id="8262"/>
    <lineage>
        <taxon>Eukaryota</taxon>
        <taxon>Metazoa</taxon>
        <taxon>Chordata</taxon>
        <taxon>Craniata</taxon>
        <taxon>Vertebrata</taxon>
        <taxon>Euteleostomi</taxon>
        <taxon>Actinopterygii</taxon>
        <taxon>Neopterygii</taxon>
        <taxon>Teleostei</taxon>
        <taxon>Neoteleostei</taxon>
        <taxon>Acanthomorphata</taxon>
        <taxon>Carangaria</taxon>
        <taxon>Pleuronectiformes</taxon>
        <taxon>Pleuronectoidei</taxon>
        <taxon>Pleuronectidae</taxon>
        <taxon>Pleuronectes</taxon>
    </lineage>
</organism>
<accession>A0A9N7TJX6</accession>
<feature type="region of interest" description="Disordered" evidence="1">
    <location>
        <begin position="130"/>
        <end position="168"/>
    </location>
</feature>
<comment type="caution">
    <text evidence="2">The sequence shown here is derived from an EMBL/GenBank/DDBJ whole genome shotgun (WGS) entry which is preliminary data.</text>
</comment>
<evidence type="ECO:0000313" key="3">
    <source>
        <dbReference type="Proteomes" id="UP001153269"/>
    </source>
</evidence>
<keyword evidence="3" id="KW-1185">Reference proteome</keyword>
<evidence type="ECO:0000256" key="1">
    <source>
        <dbReference type="SAM" id="MobiDB-lite"/>
    </source>
</evidence>
<proteinExistence type="predicted"/>
<feature type="region of interest" description="Disordered" evidence="1">
    <location>
        <begin position="1"/>
        <end position="24"/>
    </location>
</feature>
<dbReference type="EMBL" id="CADEAL010000102">
    <property type="protein sequence ID" value="CAB1414395.1"/>
    <property type="molecule type" value="Genomic_DNA"/>
</dbReference>
<sequence>MSSLKPCATPSPPTTRGKRLQLPPLPGMNKSVQLPGFTPGSPSLILFSSNFTRPAEKPRPIPSKLRGGHNRLTNHPRTNLPIITTLSYLWPVIFNGTLISINSMEMMAQQLLQLESQTDASSSLIIYLTSQEQPPPQPPHAAPGNKKAAAQDYSCPRRERALLRPPAIPAHWNSAVAMTPDGRRGR</sequence>
<dbReference type="Proteomes" id="UP001153269">
    <property type="component" value="Unassembled WGS sequence"/>
</dbReference>
<name>A0A9N7TJX6_PLEPL</name>
<gene>
    <name evidence="2" type="ORF">PLEPLA_LOCUS2104</name>
</gene>
<protein>
    <submittedName>
        <fullName evidence="2">Uncharacterized protein</fullName>
    </submittedName>
</protein>
<reference evidence="2" key="1">
    <citation type="submission" date="2020-03" db="EMBL/GenBank/DDBJ databases">
        <authorList>
            <person name="Weist P."/>
        </authorList>
    </citation>
    <scope>NUCLEOTIDE SEQUENCE</scope>
</reference>
<feature type="region of interest" description="Disordered" evidence="1">
    <location>
        <begin position="53"/>
        <end position="72"/>
    </location>
</feature>
<dbReference type="AlphaFoldDB" id="A0A9N7TJX6"/>